<comment type="cofactor">
    <cofactor evidence="1">
        <name>[4Fe-4S] cluster</name>
        <dbReference type="ChEBI" id="CHEBI:49883"/>
    </cofactor>
</comment>
<keyword evidence="4" id="KW-0004">4Fe-4S</keyword>
<evidence type="ECO:0000256" key="3">
    <source>
        <dbReference type="ARBA" id="ARBA00017322"/>
    </source>
</evidence>
<evidence type="ECO:0000256" key="1">
    <source>
        <dbReference type="ARBA" id="ARBA00001966"/>
    </source>
</evidence>
<keyword evidence="9" id="KW-0408">Iron</keyword>
<dbReference type="InterPro" id="IPR011712">
    <property type="entry name" value="Sig_transdc_His_kin_sub3_dim/P"/>
</dbReference>
<evidence type="ECO:0000256" key="7">
    <source>
        <dbReference type="ARBA" id="ARBA00022723"/>
    </source>
</evidence>
<feature type="transmembrane region" description="Helical" evidence="13">
    <location>
        <begin position="98"/>
        <end position="119"/>
    </location>
</feature>
<dbReference type="CDD" id="cd16917">
    <property type="entry name" value="HATPase_UhpB-NarQ-NarX-like"/>
    <property type="match status" value="1"/>
</dbReference>
<dbReference type="Pfam" id="PF02518">
    <property type="entry name" value="HATPase_c"/>
    <property type="match status" value="1"/>
</dbReference>
<dbReference type="GO" id="GO:0051539">
    <property type="term" value="F:4 iron, 4 sulfur cluster binding"/>
    <property type="evidence" value="ECO:0007669"/>
    <property type="project" value="UniProtKB-KW"/>
</dbReference>
<dbReference type="AlphaFoldDB" id="A0A1J5U1B3"/>
<dbReference type="InterPro" id="IPR050482">
    <property type="entry name" value="Sensor_HK_TwoCompSys"/>
</dbReference>
<dbReference type="GO" id="GO:0005737">
    <property type="term" value="C:cytoplasm"/>
    <property type="evidence" value="ECO:0007669"/>
    <property type="project" value="UniProtKB-SubCell"/>
</dbReference>
<feature type="transmembrane region" description="Helical" evidence="13">
    <location>
        <begin position="21"/>
        <end position="44"/>
    </location>
</feature>
<dbReference type="PANTHER" id="PTHR24421">
    <property type="entry name" value="NITRATE/NITRITE SENSOR PROTEIN NARX-RELATED"/>
    <property type="match status" value="1"/>
</dbReference>
<comment type="caution">
    <text evidence="15">The sequence shown here is derived from an EMBL/GenBank/DDBJ whole genome shotgun (WGS) entry which is preliminary data.</text>
</comment>
<dbReference type="Pfam" id="PF00989">
    <property type="entry name" value="PAS"/>
    <property type="match status" value="1"/>
</dbReference>
<dbReference type="PROSITE" id="PS50109">
    <property type="entry name" value="HIS_KIN"/>
    <property type="match status" value="1"/>
</dbReference>
<dbReference type="SUPFAM" id="SSF55874">
    <property type="entry name" value="ATPase domain of HSP90 chaperone/DNA topoisomerase II/histidine kinase"/>
    <property type="match status" value="1"/>
</dbReference>
<accession>A0A1J5U1B3</accession>
<dbReference type="InterPro" id="IPR013767">
    <property type="entry name" value="PAS_fold"/>
</dbReference>
<keyword evidence="8 15" id="KW-0418">Kinase</keyword>
<dbReference type="GO" id="GO:0006355">
    <property type="term" value="P:regulation of DNA-templated transcription"/>
    <property type="evidence" value="ECO:0007669"/>
    <property type="project" value="InterPro"/>
</dbReference>
<dbReference type="SUPFAM" id="SSF55785">
    <property type="entry name" value="PYP-like sensor domain (PAS domain)"/>
    <property type="match status" value="1"/>
</dbReference>
<evidence type="ECO:0000256" key="13">
    <source>
        <dbReference type="SAM" id="Phobius"/>
    </source>
</evidence>
<keyword evidence="7" id="KW-0479">Metal-binding</keyword>
<dbReference type="GO" id="GO:0046872">
    <property type="term" value="F:metal ion binding"/>
    <property type="evidence" value="ECO:0007669"/>
    <property type="project" value="UniProtKB-KW"/>
</dbReference>
<keyword evidence="13" id="KW-0812">Transmembrane</keyword>
<dbReference type="InterPro" id="IPR035965">
    <property type="entry name" value="PAS-like_dom_sf"/>
</dbReference>
<dbReference type="Pfam" id="PF07730">
    <property type="entry name" value="HisKA_3"/>
    <property type="match status" value="1"/>
</dbReference>
<feature type="transmembrane region" description="Helical" evidence="13">
    <location>
        <begin position="73"/>
        <end position="92"/>
    </location>
</feature>
<evidence type="ECO:0000256" key="11">
    <source>
        <dbReference type="ARBA" id="ARBA00024827"/>
    </source>
</evidence>
<dbReference type="GO" id="GO:0000155">
    <property type="term" value="F:phosphorelay sensor kinase activity"/>
    <property type="evidence" value="ECO:0007669"/>
    <property type="project" value="InterPro"/>
</dbReference>
<keyword evidence="6 15" id="KW-0808">Transferase</keyword>
<dbReference type="GO" id="GO:0016020">
    <property type="term" value="C:membrane"/>
    <property type="evidence" value="ECO:0007669"/>
    <property type="project" value="InterPro"/>
</dbReference>
<evidence type="ECO:0000256" key="12">
    <source>
        <dbReference type="ARBA" id="ARBA00030800"/>
    </source>
</evidence>
<name>A0A1J5U1B3_9ZZZZ</name>
<evidence type="ECO:0000256" key="5">
    <source>
        <dbReference type="ARBA" id="ARBA00022490"/>
    </source>
</evidence>
<feature type="domain" description="Histidine kinase" evidence="14">
    <location>
        <begin position="292"/>
        <end position="485"/>
    </location>
</feature>
<keyword evidence="13" id="KW-1133">Transmembrane helix</keyword>
<dbReference type="Gene3D" id="3.30.450.20">
    <property type="entry name" value="PAS domain"/>
    <property type="match status" value="1"/>
</dbReference>
<dbReference type="Gene3D" id="3.30.565.10">
    <property type="entry name" value="Histidine kinase-like ATPase, C-terminal domain"/>
    <property type="match status" value="1"/>
</dbReference>
<proteinExistence type="predicted"/>
<sequence>MSGTLSVVMAGNGIVRRIDRVLFSLPRVYLAAGILLIQMFLFYAYAVSGPWVPLGIFYLLNLYFSAKYLGGRFSYLLAFIAAAGKTYIKVGFYPQEAYWWQGQWQFISSLSIYTLFCYLMNGQFSSRRHAEDALDKLLKLNEAIVTNADSGILVFRENGECIIANFAAARILGCQLDQLYRLDFRRDSAWPMPALLSAGREAMRSGEESRFTSKLCRVGGRDVWCATSLRQIRRAETSYLLMVFTDISAYKEAEDARQRADKETAVALARAGVAERKLLSISEEIQQRIGRELHDDLGQHLMGVAFMSEVLFQKLKDARQEEMRDAAKITLLVNEAMSRTRLLAHGLYPAELSEKGLCRMMEKFAGYVESIYQIDCDFSCQPGCQIEGSEAAINLFRITQEAVANAVKHGHAKHISLRISASPSCRIRVEVLDDGCGIPETAVAAGSGLGMRTMRYRAELIGAILEISARNGGGTRVAVTLPLVH</sequence>
<keyword evidence="10" id="KW-0411">Iron-sulfur</keyword>
<evidence type="ECO:0000313" key="15">
    <source>
        <dbReference type="EMBL" id="OIR19812.1"/>
    </source>
</evidence>
<dbReference type="InterPro" id="IPR000014">
    <property type="entry name" value="PAS"/>
</dbReference>
<dbReference type="Gene3D" id="1.20.5.1930">
    <property type="match status" value="1"/>
</dbReference>
<dbReference type="SMART" id="SM00387">
    <property type="entry name" value="HATPase_c"/>
    <property type="match status" value="1"/>
</dbReference>
<keyword evidence="13" id="KW-0472">Membrane</keyword>
<evidence type="ECO:0000256" key="8">
    <source>
        <dbReference type="ARBA" id="ARBA00022777"/>
    </source>
</evidence>
<dbReference type="GO" id="GO:0046983">
    <property type="term" value="F:protein dimerization activity"/>
    <property type="evidence" value="ECO:0007669"/>
    <property type="project" value="InterPro"/>
</dbReference>
<dbReference type="InterPro" id="IPR005467">
    <property type="entry name" value="His_kinase_dom"/>
</dbReference>
<dbReference type="NCBIfam" id="TIGR00229">
    <property type="entry name" value="sensory_box"/>
    <property type="match status" value="1"/>
</dbReference>
<evidence type="ECO:0000256" key="2">
    <source>
        <dbReference type="ARBA" id="ARBA00004496"/>
    </source>
</evidence>
<keyword evidence="5" id="KW-0963">Cytoplasm</keyword>
<evidence type="ECO:0000256" key="6">
    <source>
        <dbReference type="ARBA" id="ARBA00022679"/>
    </source>
</evidence>
<feature type="transmembrane region" description="Helical" evidence="13">
    <location>
        <begin position="50"/>
        <end position="66"/>
    </location>
</feature>
<organism evidence="15">
    <name type="scientific">mine drainage metagenome</name>
    <dbReference type="NCBI Taxonomy" id="410659"/>
    <lineage>
        <taxon>unclassified sequences</taxon>
        <taxon>metagenomes</taxon>
        <taxon>ecological metagenomes</taxon>
    </lineage>
</organism>
<dbReference type="InterPro" id="IPR004358">
    <property type="entry name" value="Sig_transdc_His_kin-like_C"/>
</dbReference>
<dbReference type="InterPro" id="IPR036890">
    <property type="entry name" value="HATPase_C_sf"/>
</dbReference>
<evidence type="ECO:0000256" key="4">
    <source>
        <dbReference type="ARBA" id="ARBA00022485"/>
    </source>
</evidence>
<dbReference type="InterPro" id="IPR003594">
    <property type="entry name" value="HATPase_dom"/>
</dbReference>
<comment type="subcellular location">
    <subcellularLocation>
        <location evidence="2">Cytoplasm</location>
    </subcellularLocation>
</comment>
<dbReference type="PRINTS" id="PR00344">
    <property type="entry name" value="BCTRLSENSOR"/>
</dbReference>
<gene>
    <name evidence="15" type="primary">liaS_1</name>
    <name evidence="15" type="ORF">GALL_06960</name>
</gene>
<reference evidence="15" key="1">
    <citation type="submission" date="2016-10" db="EMBL/GenBank/DDBJ databases">
        <title>Sequence of Gallionella enrichment culture.</title>
        <authorList>
            <person name="Poehlein A."/>
            <person name="Muehling M."/>
            <person name="Daniel R."/>
        </authorList>
    </citation>
    <scope>NUCLEOTIDE SEQUENCE</scope>
</reference>
<dbReference type="EMBL" id="MLJW01000001">
    <property type="protein sequence ID" value="OIR19812.1"/>
    <property type="molecule type" value="Genomic_DNA"/>
</dbReference>
<evidence type="ECO:0000259" key="14">
    <source>
        <dbReference type="PROSITE" id="PS50109"/>
    </source>
</evidence>
<protein>
    <recommendedName>
        <fullName evidence="3">Oxygen sensor histidine kinase NreB</fullName>
    </recommendedName>
    <alternativeName>
        <fullName evidence="12">Nitrogen regulation protein B</fullName>
    </alternativeName>
</protein>
<evidence type="ECO:0000256" key="9">
    <source>
        <dbReference type="ARBA" id="ARBA00023004"/>
    </source>
</evidence>
<evidence type="ECO:0000256" key="10">
    <source>
        <dbReference type="ARBA" id="ARBA00023014"/>
    </source>
</evidence>
<comment type="function">
    <text evidence="11">Member of the two-component regulatory system NreB/NreC involved in the control of dissimilatory nitrate/nitrite reduction in response to oxygen. NreB functions as a direct oxygen sensor histidine kinase which is autophosphorylated, in the absence of oxygen, probably at the conserved histidine residue, and transfers its phosphate group probably to a conserved aspartate residue of NreC. NreB/NreC activates the expression of the nitrate (narGHJI) and nitrite (nir) reductase operons, as well as the putative nitrate transporter gene narT.</text>
</comment>